<evidence type="ECO:0008006" key="3">
    <source>
        <dbReference type="Google" id="ProtNLM"/>
    </source>
</evidence>
<reference evidence="1 2" key="1">
    <citation type="submission" date="2021-01" db="EMBL/GenBank/DDBJ databases">
        <title>FDA dAtabase for Regulatory Grade micrObial Sequences (FDA-ARGOS): Supporting development and validation of Infectious Disease Dx tests.</title>
        <authorList>
            <person name="Sproer C."/>
            <person name="Gronow S."/>
            <person name="Severitt S."/>
            <person name="Schroder I."/>
            <person name="Tallon L."/>
            <person name="Sadzewicz L."/>
            <person name="Zhao X."/>
            <person name="Boylan J."/>
            <person name="Ott S."/>
            <person name="Bowen H."/>
            <person name="Vavikolanu K."/>
            <person name="Mehta A."/>
            <person name="Aluvathingal J."/>
            <person name="Nadendla S."/>
            <person name="Lowell S."/>
            <person name="Myers T."/>
            <person name="Yan Y."/>
            <person name="Sichtig H."/>
        </authorList>
    </citation>
    <scope>NUCLEOTIDE SEQUENCE [LARGE SCALE GENOMIC DNA]</scope>
    <source>
        <strain evidence="1 2">FDAARGOS_1148</strain>
    </source>
</reference>
<keyword evidence="2" id="KW-1185">Reference proteome</keyword>
<organism evidence="1 2">
    <name type="scientific">Staphylococcus condimenti</name>
    <dbReference type="NCBI Taxonomy" id="70255"/>
    <lineage>
        <taxon>Bacteria</taxon>
        <taxon>Bacillati</taxon>
        <taxon>Bacillota</taxon>
        <taxon>Bacilli</taxon>
        <taxon>Bacillales</taxon>
        <taxon>Staphylococcaceae</taxon>
        <taxon>Staphylococcus</taxon>
    </lineage>
</organism>
<accession>A0AB37HD20</accession>
<name>A0AB37HD20_9STAP</name>
<dbReference type="GeneID" id="93727100"/>
<evidence type="ECO:0000313" key="2">
    <source>
        <dbReference type="Proteomes" id="UP000595942"/>
    </source>
</evidence>
<evidence type="ECO:0000313" key="1">
    <source>
        <dbReference type="EMBL" id="QQS82976.1"/>
    </source>
</evidence>
<sequence length="124" mass="14449">MDILTIYLKENGYPKIIFDKGNGFSYDDRFYTEVKPPEGIYLPCEFIDGQWIGASKEEFEVEAKEIQKSFEVDLKKQESENKTDYFMSNILLKQAELEEEIKRTNEVNASLLLMLANKEGVYDV</sequence>
<dbReference type="AlphaFoldDB" id="A0AB37HD20"/>
<proteinExistence type="predicted"/>
<dbReference type="RefSeq" id="WP_052766779.1">
    <property type="nucleotide sequence ID" value="NZ_CP015114.1"/>
</dbReference>
<dbReference type="EMBL" id="CP068073">
    <property type="protein sequence ID" value="QQS82976.1"/>
    <property type="molecule type" value="Genomic_DNA"/>
</dbReference>
<gene>
    <name evidence="1" type="ORF">I6J05_01260</name>
</gene>
<dbReference type="KEGG" id="scv:A4G25_04420"/>
<dbReference type="Proteomes" id="UP000595942">
    <property type="component" value="Chromosome"/>
</dbReference>
<protein>
    <recommendedName>
        <fullName evidence="3">Phage protein</fullName>
    </recommendedName>
</protein>